<comment type="caution">
    <text evidence="2">The sequence shown here is derived from an EMBL/GenBank/DDBJ whole genome shotgun (WGS) entry which is preliminary data.</text>
</comment>
<evidence type="ECO:0000313" key="3">
    <source>
        <dbReference type="Proteomes" id="UP000645390"/>
    </source>
</evidence>
<dbReference type="EMBL" id="BMDJ01000005">
    <property type="protein sequence ID" value="GGI25952.1"/>
    <property type="molecule type" value="Genomic_DNA"/>
</dbReference>
<name>A0ABQ2BJG7_9SPHI</name>
<dbReference type="InterPro" id="IPR029060">
    <property type="entry name" value="PIN-like_dom_sf"/>
</dbReference>
<sequence length="139" mass="16020">MKIFLDANVLVSVLNKEYPLFTYSSRILSLASHPKFEVYTSPLCLAIAFYFAEKKHKSVLAKQKIDLICQHIKIAPNSAKGIFDTLSNKAIHDFEDGLEYYAAESVDCKCIITEDIEDFYFAEIEVLNCQEFFKRYLLN</sequence>
<dbReference type="SUPFAM" id="SSF88723">
    <property type="entry name" value="PIN domain-like"/>
    <property type="match status" value="1"/>
</dbReference>
<dbReference type="Proteomes" id="UP000645390">
    <property type="component" value="Unassembled WGS sequence"/>
</dbReference>
<dbReference type="Gene3D" id="3.40.50.1010">
    <property type="entry name" value="5'-nuclease"/>
    <property type="match status" value="1"/>
</dbReference>
<evidence type="ECO:0000313" key="2">
    <source>
        <dbReference type="EMBL" id="GGI25952.1"/>
    </source>
</evidence>
<dbReference type="RefSeq" id="WP_188413823.1">
    <property type="nucleotide sequence ID" value="NZ_BMDJ01000005.1"/>
</dbReference>
<dbReference type="InterPro" id="IPR002716">
    <property type="entry name" value="PIN_dom"/>
</dbReference>
<evidence type="ECO:0000259" key="1">
    <source>
        <dbReference type="Pfam" id="PF13470"/>
    </source>
</evidence>
<organism evidence="2 3">
    <name type="scientific">Pedobacter mendelii</name>
    <dbReference type="NCBI Taxonomy" id="1908240"/>
    <lineage>
        <taxon>Bacteria</taxon>
        <taxon>Pseudomonadati</taxon>
        <taxon>Bacteroidota</taxon>
        <taxon>Sphingobacteriia</taxon>
        <taxon>Sphingobacteriales</taxon>
        <taxon>Sphingobacteriaceae</taxon>
        <taxon>Pedobacter</taxon>
    </lineage>
</organism>
<dbReference type="Pfam" id="PF13470">
    <property type="entry name" value="PIN_3"/>
    <property type="match status" value="1"/>
</dbReference>
<accession>A0ABQ2BJG7</accession>
<keyword evidence="3" id="KW-1185">Reference proteome</keyword>
<feature type="domain" description="PIN" evidence="1">
    <location>
        <begin position="2"/>
        <end position="116"/>
    </location>
</feature>
<proteinExistence type="predicted"/>
<reference evidence="3" key="1">
    <citation type="journal article" date="2019" name="Int. J. Syst. Evol. Microbiol.">
        <title>The Global Catalogue of Microorganisms (GCM) 10K type strain sequencing project: providing services to taxonomists for standard genome sequencing and annotation.</title>
        <authorList>
            <consortium name="The Broad Institute Genomics Platform"/>
            <consortium name="The Broad Institute Genome Sequencing Center for Infectious Disease"/>
            <person name="Wu L."/>
            <person name="Ma J."/>
        </authorList>
    </citation>
    <scope>NUCLEOTIDE SEQUENCE [LARGE SCALE GENOMIC DNA]</scope>
    <source>
        <strain evidence="3">CCM 8939</strain>
    </source>
</reference>
<gene>
    <name evidence="2" type="ORF">GCM10008119_20220</name>
</gene>
<protein>
    <submittedName>
        <fullName evidence="2">Twitching motility protein PilT</fullName>
    </submittedName>
</protein>